<proteinExistence type="predicted"/>
<comment type="caution">
    <text evidence="1">The sequence shown here is derived from an EMBL/GenBank/DDBJ whole genome shotgun (WGS) entry which is preliminary data.</text>
</comment>
<dbReference type="RefSeq" id="WP_145639168.1">
    <property type="nucleotide sequence ID" value="NZ_VIWP01000004.1"/>
</dbReference>
<name>A0A561QSV7_9HYPH</name>
<accession>A0A561QSV7</accession>
<keyword evidence="2" id="KW-1185">Reference proteome</keyword>
<evidence type="ECO:0000313" key="1">
    <source>
        <dbReference type="EMBL" id="TWF53389.1"/>
    </source>
</evidence>
<dbReference type="AlphaFoldDB" id="A0A561QSV7"/>
<dbReference type="OrthoDB" id="9771846at2"/>
<evidence type="ECO:0000313" key="2">
    <source>
        <dbReference type="Proteomes" id="UP000320653"/>
    </source>
</evidence>
<dbReference type="EMBL" id="VIWP01000004">
    <property type="protein sequence ID" value="TWF53389.1"/>
    <property type="molecule type" value="Genomic_DNA"/>
</dbReference>
<dbReference type="Proteomes" id="UP000320653">
    <property type="component" value="Unassembled WGS sequence"/>
</dbReference>
<protein>
    <submittedName>
        <fullName evidence="1">Uncharacterized protein</fullName>
    </submittedName>
</protein>
<gene>
    <name evidence="1" type="ORF">FHW37_104668</name>
</gene>
<organism evidence="1 2">
    <name type="scientific">Neorhizobium alkalisoli</name>
    <dbReference type="NCBI Taxonomy" id="528178"/>
    <lineage>
        <taxon>Bacteria</taxon>
        <taxon>Pseudomonadati</taxon>
        <taxon>Pseudomonadota</taxon>
        <taxon>Alphaproteobacteria</taxon>
        <taxon>Hyphomicrobiales</taxon>
        <taxon>Rhizobiaceae</taxon>
        <taxon>Rhizobium/Agrobacterium group</taxon>
        <taxon>Neorhizobium</taxon>
    </lineage>
</organism>
<sequence>MTASGQFAAAGPARTMFDLPFDQSGTEPGWMTALVQIEHLADFRSGRQGSPVTVTFEKERLPLKHVFAGNAHPVSDARIVLPVRNALSDRLRRLSGSKSPTRFAPDAFTLSLLTFLERNRRIGLVGDDTNQLKAALVRHAPWHDFVEIDMSGKDTGDFDLVIVDLKRREHQSRAAQSLAGLQTGLVIVTDGSLGRLEA</sequence>
<reference evidence="1 2" key="1">
    <citation type="submission" date="2019-06" db="EMBL/GenBank/DDBJ databases">
        <title>Sorghum-associated microbial communities from plants grown in Nebraska, USA.</title>
        <authorList>
            <person name="Schachtman D."/>
        </authorList>
    </citation>
    <scope>NUCLEOTIDE SEQUENCE [LARGE SCALE GENOMIC DNA]</scope>
    <source>
        <strain evidence="1 2">1225</strain>
    </source>
</reference>